<comment type="caution">
    <text evidence="8">The sequence shown here is derived from an EMBL/GenBank/DDBJ whole genome shotgun (WGS) entry which is preliminary data.</text>
</comment>
<feature type="transmembrane region" description="Helical" evidence="6">
    <location>
        <begin position="186"/>
        <end position="208"/>
    </location>
</feature>
<evidence type="ECO:0000259" key="7">
    <source>
        <dbReference type="Pfam" id="PF00892"/>
    </source>
</evidence>
<organism evidence="8 9">
    <name type="scientific">Solidesulfovibrio fructosivorans JJ]</name>
    <dbReference type="NCBI Taxonomy" id="596151"/>
    <lineage>
        <taxon>Bacteria</taxon>
        <taxon>Pseudomonadati</taxon>
        <taxon>Thermodesulfobacteriota</taxon>
        <taxon>Desulfovibrionia</taxon>
        <taxon>Desulfovibrionales</taxon>
        <taxon>Desulfovibrionaceae</taxon>
        <taxon>Solidesulfovibrio</taxon>
    </lineage>
</organism>
<evidence type="ECO:0000256" key="1">
    <source>
        <dbReference type="ARBA" id="ARBA00004651"/>
    </source>
</evidence>
<sequence>MKDHDGGVAAALAVTLFAWGLSYVWTKVALTAMGPFTLVCLRFTLATALFGLLFLVTGRRPQRLGRADRWRMFFLALLQPVGHFAFETCGLVYTTASAAALIVAAIPLAVLALAVCLGRQRAGTGDVARIVVSAGGVALIILGGGQGGQPAGGELAGNLLMVGAVVSTAGYVVLGGALVRRLDAWTVTFAQLACGAALFVPGCVWEIAARGWPAPDSRQLAALAALTVLASLAAFLCYNYVLSRLSPARSALWLNAVPVVTAVGAWASLGERLGWWQLVGGAAVVMSVAVPGWHRPRRLPQRPGRPLRSARP</sequence>
<dbReference type="PANTHER" id="PTHR32322">
    <property type="entry name" value="INNER MEMBRANE TRANSPORTER"/>
    <property type="match status" value="1"/>
</dbReference>
<name>E1JUK4_SOLFR</name>
<dbReference type="OrthoDB" id="5416392at2"/>
<dbReference type="PANTHER" id="PTHR32322:SF18">
    <property type="entry name" value="S-ADENOSYLMETHIONINE_S-ADENOSYLHOMOCYSTEINE TRANSPORTER"/>
    <property type="match status" value="1"/>
</dbReference>
<evidence type="ECO:0000256" key="4">
    <source>
        <dbReference type="ARBA" id="ARBA00022989"/>
    </source>
</evidence>
<feature type="transmembrane region" description="Helical" evidence="6">
    <location>
        <begin position="220"/>
        <end position="240"/>
    </location>
</feature>
<evidence type="ECO:0000256" key="5">
    <source>
        <dbReference type="ARBA" id="ARBA00023136"/>
    </source>
</evidence>
<comment type="subcellular location">
    <subcellularLocation>
        <location evidence="1">Cell membrane</location>
        <topology evidence="1">Multi-pass membrane protein</topology>
    </subcellularLocation>
</comment>
<evidence type="ECO:0000313" key="9">
    <source>
        <dbReference type="Proteomes" id="UP000006250"/>
    </source>
</evidence>
<feature type="transmembrane region" description="Helical" evidence="6">
    <location>
        <begin position="92"/>
        <end position="115"/>
    </location>
</feature>
<evidence type="ECO:0000256" key="3">
    <source>
        <dbReference type="ARBA" id="ARBA00022692"/>
    </source>
</evidence>
<dbReference type="Proteomes" id="UP000006250">
    <property type="component" value="Unassembled WGS sequence"/>
</dbReference>
<dbReference type="InterPro" id="IPR037185">
    <property type="entry name" value="EmrE-like"/>
</dbReference>
<keyword evidence="9" id="KW-1185">Reference proteome</keyword>
<reference evidence="8 9" key="1">
    <citation type="submission" date="2010-08" db="EMBL/GenBank/DDBJ databases">
        <title>The draft genome of Desulfovibrio fructosovorans JJ.</title>
        <authorList>
            <consortium name="US DOE Joint Genome Institute (JGI-PGF)"/>
            <person name="Lucas S."/>
            <person name="Copeland A."/>
            <person name="Lapidus A."/>
            <person name="Cheng J.-F."/>
            <person name="Bruce D."/>
            <person name="Goodwin L."/>
            <person name="Pitluck S."/>
            <person name="Land M.L."/>
            <person name="Hauser L."/>
            <person name="Chang Y.-J."/>
            <person name="Jeffries C."/>
            <person name="Wall J.D."/>
            <person name="Stahl D.A."/>
            <person name="Arkin A.P."/>
            <person name="Dehal P."/>
            <person name="Stolyar S.M."/>
            <person name="Hazen T.C."/>
            <person name="Woyke T.J."/>
        </authorList>
    </citation>
    <scope>NUCLEOTIDE SEQUENCE [LARGE SCALE GENOMIC DNA]</scope>
    <source>
        <strain evidence="8 9">JJ</strain>
    </source>
</reference>
<dbReference type="InterPro" id="IPR000620">
    <property type="entry name" value="EamA_dom"/>
</dbReference>
<feature type="domain" description="EamA" evidence="7">
    <location>
        <begin position="156"/>
        <end position="289"/>
    </location>
</feature>
<dbReference type="EMBL" id="AECZ01000006">
    <property type="protein sequence ID" value="EFL52134.1"/>
    <property type="molecule type" value="Genomic_DNA"/>
</dbReference>
<feature type="transmembrane region" description="Helical" evidence="6">
    <location>
        <begin position="70"/>
        <end position="86"/>
    </location>
</feature>
<dbReference type="GO" id="GO:0005886">
    <property type="term" value="C:plasma membrane"/>
    <property type="evidence" value="ECO:0007669"/>
    <property type="project" value="UniProtKB-SubCell"/>
</dbReference>
<evidence type="ECO:0000256" key="6">
    <source>
        <dbReference type="SAM" id="Phobius"/>
    </source>
</evidence>
<dbReference type="InterPro" id="IPR050638">
    <property type="entry name" value="AA-Vitamin_Transporters"/>
</dbReference>
<dbReference type="RefSeq" id="WP_005992234.1">
    <property type="nucleotide sequence ID" value="NZ_AECZ01000006.1"/>
</dbReference>
<feature type="transmembrane region" description="Helical" evidence="6">
    <location>
        <begin position="32"/>
        <end position="58"/>
    </location>
</feature>
<keyword evidence="3 6" id="KW-0812">Transmembrane</keyword>
<dbReference type="eggNOG" id="COG0697">
    <property type="taxonomic scope" value="Bacteria"/>
</dbReference>
<feature type="transmembrane region" description="Helical" evidence="6">
    <location>
        <begin position="159"/>
        <end position="179"/>
    </location>
</feature>
<accession>E1JUK4</accession>
<feature type="transmembrane region" description="Helical" evidence="6">
    <location>
        <begin position="7"/>
        <end position="26"/>
    </location>
</feature>
<dbReference type="Pfam" id="PF00892">
    <property type="entry name" value="EamA"/>
    <property type="match status" value="2"/>
</dbReference>
<feature type="transmembrane region" description="Helical" evidence="6">
    <location>
        <begin position="252"/>
        <end position="269"/>
    </location>
</feature>
<keyword evidence="5 6" id="KW-0472">Membrane</keyword>
<evidence type="ECO:0000256" key="2">
    <source>
        <dbReference type="ARBA" id="ARBA00022475"/>
    </source>
</evidence>
<dbReference type="STRING" id="596151.DesfrDRAFT_1303"/>
<evidence type="ECO:0000313" key="8">
    <source>
        <dbReference type="EMBL" id="EFL52134.1"/>
    </source>
</evidence>
<protein>
    <recommendedName>
        <fullName evidence="7">EamA domain-containing protein</fullName>
    </recommendedName>
</protein>
<keyword evidence="2" id="KW-1003">Cell membrane</keyword>
<keyword evidence="4 6" id="KW-1133">Transmembrane helix</keyword>
<proteinExistence type="predicted"/>
<feature type="domain" description="EamA" evidence="7">
    <location>
        <begin position="12"/>
        <end position="141"/>
    </location>
</feature>
<dbReference type="SUPFAM" id="SSF103481">
    <property type="entry name" value="Multidrug resistance efflux transporter EmrE"/>
    <property type="match status" value="2"/>
</dbReference>
<dbReference type="AlphaFoldDB" id="E1JUK4"/>
<gene>
    <name evidence="8" type="ORF">DesfrDRAFT_1303</name>
</gene>
<feature type="transmembrane region" description="Helical" evidence="6">
    <location>
        <begin position="127"/>
        <end position="147"/>
    </location>
</feature>
<feature type="transmembrane region" description="Helical" evidence="6">
    <location>
        <begin position="275"/>
        <end position="293"/>
    </location>
</feature>